<comment type="caution">
    <text evidence="4">The sequence shown here is derived from an EMBL/GenBank/DDBJ whole genome shotgun (WGS) entry which is preliminary data.</text>
</comment>
<dbReference type="Proteomes" id="UP000305906">
    <property type="component" value="Unassembled WGS sequence"/>
</dbReference>
<sequence>MDSAKASEVVADWHRRCRQSQRVHYDSGTRCTRINAVLGLANIVLAIFVSSGAFYIISAGTQLYIKVITGVLSVLSVVTAVMQALLRYEQRAAEYKAMSAEYGALRRKLELMVIKAWREGELLQELAAVKERMDELAARSPAIPPGVKKRAVKNLESKPRKFPAFAPFDDGRDSHVVTPLRDVNQTDASTT</sequence>
<keyword evidence="2" id="KW-0472">Membrane</keyword>
<evidence type="ECO:0000313" key="5">
    <source>
        <dbReference type="Proteomes" id="UP000305906"/>
    </source>
</evidence>
<feature type="transmembrane region" description="Helical" evidence="2">
    <location>
        <begin position="36"/>
        <end position="57"/>
    </location>
</feature>
<dbReference type="RefSeq" id="WP_138049216.1">
    <property type="nucleotide sequence ID" value="NZ_VBZC01000052.1"/>
</dbReference>
<feature type="domain" description="SMODS and SLOG-associating 2TM effector" evidence="3">
    <location>
        <begin position="33"/>
        <end position="118"/>
    </location>
</feature>
<proteinExistence type="predicted"/>
<evidence type="ECO:0000313" key="4">
    <source>
        <dbReference type="EMBL" id="TLS41653.1"/>
    </source>
</evidence>
<dbReference type="InterPro" id="IPR041115">
    <property type="entry name" value="SLATT_5"/>
</dbReference>
<name>A0A5R9FLC7_9ACTN</name>
<organism evidence="4 5">
    <name type="scientific">Streptomyces montanus</name>
    <dbReference type="NCBI Taxonomy" id="2580423"/>
    <lineage>
        <taxon>Bacteria</taxon>
        <taxon>Bacillati</taxon>
        <taxon>Actinomycetota</taxon>
        <taxon>Actinomycetes</taxon>
        <taxon>Kitasatosporales</taxon>
        <taxon>Streptomycetaceae</taxon>
        <taxon>Streptomyces</taxon>
    </lineage>
</organism>
<dbReference type="EMBL" id="VBZC01000052">
    <property type="protein sequence ID" value="TLS41653.1"/>
    <property type="molecule type" value="Genomic_DNA"/>
</dbReference>
<accession>A0A5R9FLC7</accession>
<keyword evidence="2" id="KW-1133">Transmembrane helix</keyword>
<evidence type="ECO:0000256" key="1">
    <source>
        <dbReference type="SAM" id="MobiDB-lite"/>
    </source>
</evidence>
<keyword evidence="2" id="KW-0812">Transmembrane</keyword>
<feature type="transmembrane region" description="Helical" evidence="2">
    <location>
        <begin position="63"/>
        <end position="86"/>
    </location>
</feature>
<reference evidence="4 5" key="1">
    <citation type="submission" date="2019-05" db="EMBL/GenBank/DDBJ databases">
        <title>Streptomyces sp. NEAU-C151, a novel actinomycete isolated from soil.</title>
        <authorList>
            <person name="Han L."/>
            <person name="Jiang H."/>
        </authorList>
    </citation>
    <scope>NUCLEOTIDE SEQUENCE [LARGE SCALE GENOMIC DNA]</scope>
    <source>
        <strain evidence="4 5">NEAU-C151</strain>
    </source>
</reference>
<protein>
    <submittedName>
        <fullName evidence="4">DUF3987 domain-containing protein</fullName>
    </submittedName>
</protein>
<evidence type="ECO:0000256" key="2">
    <source>
        <dbReference type="SAM" id="Phobius"/>
    </source>
</evidence>
<dbReference type="Pfam" id="PF18160">
    <property type="entry name" value="SLATT_5"/>
    <property type="match status" value="1"/>
</dbReference>
<feature type="region of interest" description="Disordered" evidence="1">
    <location>
        <begin position="163"/>
        <end position="191"/>
    </location>
</feature>
<keyword evidence="5" id="KW-1185">Reference proteome</keyword>
<evidence type="ECO:0000259" key="3">
    <source>
        <dbReference type="Pfam" id="PF18160"/>
    </source>
</evidence>
<gene>
    <name evidence="4" type="ORF">FE633_35080</name>
</gene>
<dbReference type="AlphaFoldDB" id="A0A5R9FLC7"/>
<dbReference type="NCBIfam" id="NF033632">
    <property type="entry name" value="SLATT_4"/>
    <property type="match status" value="1"/>
</dbReference>